<dbReference type="FunFam" id="1.20.1250.20:FF:000174">
    <property type="entry name" value="Sucrose transport protein"/>
    <property type="match status" value="1"/>
</dbReference>
<keyword evidence="5" id="KW-0762">Sugar transport</keyword>
<evidence type="ECO:0000256" key="7">
    <source>
        <dbReference type="ARBA" id="ARBA00022847"/>
    </source>
</evidence>
<evidence type="ECO:0000256" key="10">
    <source>
        <dbReference type="ARBA" id="ARBA00059619"/>
    </source>
</evidence>
<reference evidence="19" key="1">
    <citation type="journal article" date="2014" name="Science">
        <title>Ancient hybridizations among the ancestral genomes of bread wheat.</title>
        <authorList>
            <consortium name="International Wheat Genome Sequencing Consortium,"/>
            <person name="Marcussen T."/>
            <person name="Sandve S.R."/>
            <person name="Heier L."/>
            <person name="Spannagl M."/>
            <person name="Pfeifer M."/>
            <person name="Jakobsen K.S."/>
            <person name="Wulff B.B."/>
            <person name="Steuernagel B."/>
            <person name="Mayer K.F."/>
            <person name="Olsen O.A."/>
        </authorList>
    </citation>
    <scope>NUCLEOTIDE SEQUENCE [LARGE SCALE GENOMIC DNA]</scope>
    <source>
        <strain evidence="19">cv. AL8/78</strain>
    </source>
</reference>
<evidence type="ECO:0000313" key="19">
    <source>
        <dbReference type="Proteomes" id="UP000015105"/>
    </source>
</evidence>
<dbReference type="GO" id="GO:0005985">
    <property type="term" value="P:sucrose metabolic process"/>
    <property type="evidence" value="ECO:0007669"/>
    <property type="project" value="UniProtKB-UniPathway"/>
</dbReference>
<keyword evidence="7" id="KW-0769">Symport</keyword>
<dbReference type="Gene3D" id="1.20.1250.20">
    <property type="entry name" value="MFS general substrate transporter like domains"/>
    <property type="match status" value="1"/>
</dbReference>
<evidence type="ECO:0000256" key="5">
    <source>
        <dbReference type="ARBA" id="ARBA00022597"/>
    </source>
</evidence>
<keyword evidence="6 17" id="KW-0812">Transmembrane</keyword>
<feature type="transmembrane region" description="Helical" evidence="17">
    <location>
        <begin position="392"/>
        <end position="415"/>
    </location>
</feature>
<evidence type="ECO:0000256" key="1">
    <source>
        <dbReference type="ARBA" id="ARBA00004651"/>
    </source>
</evidence>
<reference evidence="18" key="3">
    <citation type="journal article" date="2017" name="Nature">
        <title>Genome sequence of the progenitor of the wheat D genome Aegilops tauschii.</title>
        <authorList>
            <person name="Luo M.C."/>
            <person name="Gu Y.Q."/>
            <person name="Puiu D."/>
            <person name="Wang H."/>
            <person name="Twardziok S.O."/>
            <person name="Deal K.R."/>
            <person name="Huo N."/>
            <person name="Zhu T."/>
            <person name="Wang L."/>
            <person name="Wang Y."/>
            <person name="McGuire P.E."/>
            <person name="Liu S."/>
            <person name="Long H."/>
            <person name="Ramasamy R.K."/>
            <person name="Rodriguez J.C."/>
            <person name="Van S.L."/>
            <person name="Yuan L."/>
            <person name="Wang Z."/>
            <person name="Xia Z."/>
            <person name="Xiao L."/>
            <person name="Anderson O.D."/>
            <person name="Ouyang S."/>
            <person name="Liang Y."/>
            <person name="Zimin A.V."/>
            <person name="Pertea G."/>
            <person name="Qi P."/>
            <person name="Bennetzen J.L."/>
            <person name="Dai X."/>
            <person name="Dawson M.W."/>
            <person name="Muller H.G."/>
            <person name="Kugler K."/>
            <person name="Rivarola-Duarte L."/>
            <person name="Spannagl M."/>
            <person name="Mayer K.F.X."/>
            <person name="Lu F.H."/>
            <person name="Bevan M.W."/>
            <person name="Leroy P."/>
            <person name="Li P."/>
            <person name="You F.M."/>
            <person name="Sun Q."/>
            <person name="Liu Z."/>
            <person name="Lyons E."/>
            <person name="Wicker T."/>
            <person name="Salzberg S.L."/>
            <person name="Devos K.M."/>
            <person name="Dvorak J."/>
        </authorList>
    </citation>
    <scope>NUCLEOTIDE SEQUENCE [LARGE SCALE GENOMIC DNA]</scope>
    <source>
        <strain evidence="18">cv. AL8/78</strain>
    </source>
</reference>
<dbReference type="SUPFAM" id="SSF103473">
    <property type="entry name" value="MFS general substrate transporter"/>
    <property type="match status" value="1"/>
</dbReference>
<reference evidence="18" key="5">
    <citation type="journal article" date="2021" name="G3 (Bethesda)">
        <title>Aegilops tauschii genome assembly Aet v5.0 features greater sequence contiguity and improved annotation.</title>
        <authorList>
            <person name="Wang L."/>
            <person name="Zhu T."/>
            <person name="Rodriguez J.C."/>
            <person name="Deal K.R."/>
            <person name="Dubcovsky J."/>
            <person name="McGuire P.E."/>
            <person name="Lux T."/>
            <person name="Spannagl M."/>
            <person name="Mayer K.F.X."/>
            <person name="Baldrich P."/>
            <person name="Meyers B.C."/>
            <person name="Huo N."/>
            <person name="Gu Y.Q."/>
            <person name="Zhou H."/>
            <person name="Devos K.M."/>
            <person name="Bennetzen J.L."/>
            <person name="Unver T."/>
            <person name="Budak H."/>
            <person name="Gulick P.J."/>
            <person name="Galiba G."/>
            <person name="Kalapos B."/>
            <person name="Nelson D.R."/>
            <person name="Li P."/>
            <person name="You F.M."/>
            <person name="Luo M.C."/>
            <person name="Dvorak J."/>
        </authorList>
    </citation>
    <scope>NUCLEOTIDE SEQUENCE [LARGE SCALE GENOMIC DNA]</scope>
    <source>
        <strain evidence="18">cv. AL8/78</strain>
    </source>
</reference>
<keyword evidence="4" id="KW-0813">Transport</keyword>
<comment type="function">
    <text evidence="10">Responsible for the transport of sucrose into the cell, with the concomitant uptake of protons (symport system). May also transport other glucosides.</text>
</comment>
<reference evidence="18" key="4">
    <citation type="submission" date="2019-03" db="UniProtKB">
        <authorList>
            <consortium name="EnsemblPlants"/>
        </authorList>
    </citation>
    <scope>IDENTIFICATION</scope>
</reference>
<evidence type="ECO:0000256" key="13">
    <source>
        <dbReference type="ARBA" id="ARBA00076567"/>
    </source>
</evidence>
<comment type="subcellular location">
    <subcellularLocation>
        <location evidence="1">Cell membrane</location>
        <topology evidence="1">Multi-pass membrane protein</topology>
    </subcellularLocation>
</comment>
<dbReference type="PANTHER" id="PTHR19432:SF90">
    <property type="entry name" value="SUCROSE TRANSPORT PROTEIN SUC4"/>
    <property type="match status" value="1"/>
</dbReference>
<comment type="similarity">
    <text evidence="3">Belongs to the glycoside-pentoside-hexuronide (GPH) cation symporter transporter (TC 2.A.2.4) family.</text>
</comment>
<comment type="pathway">
    <text evidence="2">Glycan biosynthesis; sucrose metabolism.</text>
</comment>
<evidence type="ECO:0000256" key="17">
    <source>
        <dbReference type="SAM" id="Phobius"/>
    </source>
</evidence>
<dbReference type="Gramene" id="AET5Gv20003000.3">
    <property type="protein sequence ID" value="AET5Gv20003000.3"/>
    <property type="gene ID" value="AET5Gv20003000"/>
</dbReference>
<dbReference type="InterPro" id="IPR036259">
    <property type="entry name" value="MFS_trans_sf"/>
</dbReference>
<evidence type="ECO:0000256" key="15">
    <source>
        <dbReference type="ARBA" id="ARBA00080887"/>
    </source>
</evidence>
<dbReference type="CDD" id="cd17313">
    <property type="entry name" value="MFS_SLC45_SUC"/>
    <property type="match status" value="1"/>
</dbReference>
<dbReference type="NCBIfam" id="TIGR01301">
    <property type="entry name" value="GPH_sucrose"/>
    <property type="match status" value="1"/>
</dbReference>
<evidence type="ECO:0000256" key="12">
    <source>
        <dbReference type="ARBA" id="ARBA00075901"/>
    </source>
</evidence>
<proteinExistence type="inferred from homology"/>
<feature type="transmembrane region" description="Helical" evidence="17">
    <location>
        <begin position="213"/>
        <end position="236"/>
    </location>
</feature>
<feature type="transmembrane region" description="Helical" evidence="17">
    <location>
        <begin position="313"/>
        <end position="333"/>
    </location>
</feature>
<feature type="transmembrane region" description="Helical" evidence="17">
    <location>
        <begin position="162"/>
        <end position="182"/>
    </location>
</feature>
<organism evidence="18 19">
    <name type="scientific">Aegilops tauschii subsp. strangulata</name>
    <name type="common">Goatgrass</name>
    <dbReference type="NCBI Taxonomy" id="200361"/>
    <lineage>
        <taxon>Eukaryota</taxon>
        <taxon>Viridiplantae</taxon>
        <taxon>Streptophyta</taxon>
        <taxon>Embryophyta</taxon>
        <taxon>Tracheophyta</taxon>
        <taxon>Spermatophyta</taxon>
        <taxon>Magnoliopsida</taxon>
        <taxon>Liliopsida</taxon>
        <taxon>Poales</taxon>
        <taxon>Poaceae</taxon>
        <taxon>BOP clade</taxon>
        <taxon>Pooideae</taxon>
        <taxon>Triticodae</taxon>
        <taxon>Triticeae</taxon>
        <taxon>Triticinae</taxon>
        <taxon>Aegilops</taxon>
    </lineage>
</organism>
<sequence>GRARSPAEFSQEAWGERAAKKVQHRSSRAMPPRRPNTGGGGGTSSAAPPPPPRKVPLRSLLRAASVACGVQFGWALQLSLLTPYVQELGIPHAFASLVWLCGPLSGLLVQPLVGHLSDRIAPANSPLGRRRPFIAAGAASIAFSVLTVGFSADLGRLFGDNIVPGSTRFGAIIVYLIGFWLLDVGNNATQGPCRAFLADLTENDPRRTRIANAYFSLFMALGNILGYATGAYNGWYKIFPFTITESCSVSCANLKSAFLLDIIILAITTYVSVVTVQDNPTFGSDEAAPPSSHEEEAFLFELFGSFKYFTMPVWMVLIVTSLTWIGWFPFILFDTDWMGREIYRGSPEIVADTQKYHDGVRMGSFGLMLNSVVLGITSIGMEKLCRKWGAGLVWGVSNIIMALCFVAMLIITYVAQNLDYGPSGAPPTGIVAASLIVFTILGAPLSVTYSIPYAMAASRVENLGLGQGLAMGILNLSIVIPQIIVSLGSGPWDQLFGGGNAPSFWVAAAASFVGGLVAILGLPRARLGPKKKTTQR</sequence>
<keyword evidence="19" id="KW-1185">Reference proteome</keyword>
<reference evidence="19" key="2">
    <citation type="journal article" date="2017" name="Nat. Plants">
        <title>The Aegilops tauschii genome reveals multiple impacts of transposons.</title>
        <authorList>
            <person name="Zhao G."/>
            <person name="Zou C."/>
            <person name="Li K."/>
            <person name="Wang K."/>
            <person name="Li T."/>
            <person name="Gao L."/>
            <person name="Zhang X."/>
            <person name="Wang H."/>
            <person name="Yang Z."/>
            <person name="Liu X."/>
            <person name="Jiang W."/>
            <person name="Mao L."/>
            <person name="Kong X."/>
            <person name="Jiao Y."/>
            <person name="Jia J."/>
        </authorList>
    </citation>
    <scope>NUCLEOTIDE SEQUENCE [LARGE SCALE GENOMIC DNA]</scope>
    <source>
        <strain evidence="19">cv. AL8/78</strain>
    </source>
</reference>
<evidence type="ECO:0000256" key="6">
    <source>
        <dbReference type="ARBA" id="ARBA00022692"/>
    </source>
</evidence>
<dbReference type="InterPro" id="IPR005989">
    <property type="entry name" value="Suc_symporter_pln"/>
</dbReference>
<feature type="transmembrane region" description="Helical" evidence="17">
    <location>
        <begin position="133"/>
        <end position="150"/>
    </location>
</feature>
<dbReference type="AlphaFoldDB" id="A0A453JDZ6"/>
<evidence type="ECO:0000256" key="11">
    <source>
        <dbReference type="ARBA" id="ARBA00073629"/>
    </source>
</evidence>
<dbReference type="GO" id="GO:0008506">
    <property type="term" value="F:sucrose:proton symporter activity"/>
    <property type="evidence" value="ECO:0007669"/>
    <property type="project" value="TreeGrafter"/>
</dbReference>
<keyword evidence="8 17" id="KW-1133">Transmembrane helix</keyword>
<evidence type="ECO:0000256" key="16">
    <source>
        <dbReference type="SAM" id="MobiDB-lite"/>
    </source>
</evidence>
<keyword evidence="9 17" id="KW-0472">Membrane</keyword>
<evidence type="ECO:0000256" key="8">
    <source>
        <dbReference type="ARBA" id="ARBA00022989"/>
    </source>
</evidence>
<accession>A0A453JDZ6</accession>
<evidence type="ECO:0000256" key="14">
    <source>
        <dbReference type="ARBA" id="ARBA00079532"/>
    </source>
</evidence>
<dbReference type="GO" id="GO:0005773">
    <property type="term" value="C:vacuole"/>
    <property type="evidence" value="ECO:0007669"/>
    <property type="project" value="TreeGrafter"/>
</dbReference>
<feature type="transmembrane region" description="Helical" evidence="17">
    <location>
        <begin position="430"/>
        <end position="451"/>
    </location>
</feature>
<feature type="transmembrane region" description="Helical" evidence="17">
    <location>
        <begin position="504"/>
        <end position="522"/>
    </location>
</feature>
<evidence type="ECO:0000256" key="9">
    <source>
        <dbReference type="ARBA" id="ARBA00023136"/>
    </source>
</evidence>
<name>A0A453JDZ6_AEGTS</name>
<dbReference type="PANTHER" id="PTHR19432">
    <property type="entry name" value="SUGAR TRANSPORTER"/>
    <property type="match status" value="1"/>
</dbReference>
<dbReference type="EnsemblPlants" id="AET5Gv20003000.3">
    <property type="protein sequence ID" value="AET5Gv20003000.3"/>
    <property type="gene ID" value="AET5Gv20003000"/>
</dbReference>
<dbReference type="Proteomes" id="UP000015105">
    <property type="component" value="Chromosome 5D"/>
</dbReference>
<evidence type="ECO:0000256" key="2">
    <source>
        <dbReference type="ARBA" id="ARBA00004914"/>
    </source>
</evidence>
<evidence type="ECO:0000256" key="3">
    <source>
        <dbReference type="ARBA" id="ARBA00007134"/>
    </source>
</evidence>
<dbReference type="UniPathway" id="UPA00238"/>
<protein>
    <recommendedName>
        <fullName evidence="11">Sucrose transport protein SUT2</fullName>
    </recommendedName>
    <alternativeName>
        <fullName evidence="13">SUC4-like protein</fullName>
    </alternativeName>
    <alternativeName>
        <fullName evidence="14">Sucrose permease 2</fullName>
    </alternativeName>
    <alternativeName>
        <fullName evidence="12">Sucrose transporter 2</fullName>
    </alternativeName>
    <alternativeName>
        <fullName evidence="15">Sucrose-proton symporter 2</fullName>
    </alternativeName>
</protein>
<dbReference type="GO" id="GO:0005886">
    <property type="term" value="C:plasma membrane"/>
    <property type="evidence" value="ECO:0007669"/>
    <property type="project" value="UniProtKB-SubCell"/>
</dbReference>
<feature type="region of interest" description="Disordered" evidence="16">
    <location>
        <begin position="1"/>
        <end position="54"/>
    </location>
</feature>
<evidence type="ECO:0000313" key="18">
    <source>
        <dbReference type="EnsemblPlants" id="AET5Gv20003000.3"/>
    </source>
</evidence>
<feature type="transmembrane region" description="Helical" evidence="17">
    <location>
        <begin position="463"/>
        <end position="484"/>
    </location>
</feature>
<evidence type="ECO:0000256" key="4">
    <source>
        <dbReference type="ARBA" id="ARBA00022448"/>
    </source>
</evidence>